<feature type="transmembrane region" description="Helical" evidence="1">
    <location>
        <begin position="21"/>
        <end position="42"/>
    </location>
</feature>
<keyword evidence="3" id="KW-1185">Reference proteome</keyword>
<gene>
    <name evidence="2" type="ORF">Taro_042256</name>
</gene>
<accession>A0A843WDH1</accession>
<evidence type="ECO:0000313" key="2">
    <source>
        <dbReference type="EMBL" id="MQM09383.1"/>
    </source>
</evidence>
<dbReference type="EMBL" id="NMUH01004362">
    <property type="protein sequence ID" value="MQM09383.1"/>
    <property type="molecule type" value="Genomic_DNA"/>
</dbReference>
<dbReference type="Proteomes" id="UP000652761">
    <property type="component" value="Unassembled WGS sequence"/>
</dbReference>
<comment type="caution">
    <text evidence="2">The sequence shown here is derived from an EMBL/GenBank/DDBJ whole genome shotgun (WGS) entry which is preliminary data.</text>
</comment>
<evidence type="ECO:0000256" key="1">
    <source>
        <dbReference type="SAM" id="Phobius"/>
    </source>
</evidence>
<reference evidence="2" key="1">
    <citation type="submission" date="2017-07" db="EMBL/GenBank/DDBJ databases">
        <title>Taro Niue Genome Assembly and Annotation.</title>
        <authorList>
            <person name="Atibalentja N."/>
            <person name="Keating K."/>
            <person name="Fields C.J."/>
        </authorList>
    </citation>
    <scope>NUCLEOTIDE SEQUENCE</scope>
    <source>
        <strain evidence="2">Niue_2</strain>
        <tissue evidence="2">Leaf</tissue>
    </source>
</reference>
<dbReference type="AlphaFoldDB" id="A0A843WDH1"/>
<keyword evidence="1" id="KW-0812">Transmembrane</keyword>
<proteinExistence type="predicted"/>
<keyword evidence="1" id="KW-1133">Transmembrane helix</keyword>
<protein>
    <submittedName>
        <fullName evidence="2">Uncharacterized protein</fullName>
    </submittedName>
</protein>
<name>A0A843WDH1_COLES</name>
<sequence length="44" mass="5314">MSFRRMQKRRNHHLIQGHISDCLFTGFGSLILQTLYLMLSIFRF</sequence>
<evidence type="ECO:0000313" key="3">
    <source>
        <dbReference type="Proteomes" id="UP000652761"/>
    </source>
</evidence>
<organism evidence="2 3">
    <name type="scientific">Colocasia esculenta</name>
    <name type="common">Wild taro</name>
    <name type="synonym">Arum esculentum</name>
    <dbReference type="NCBI Taxonomy" id="4460"/>
    <lineage>
        <taxon>Eukaryota</taxon>
        <taxon>Viridiplantae</taxon>
        <taxon>Streptophyta</taxon>
        <taxon>Embryophyta</taxon>
        <taxon>Tracheophyta</taxon>
        <taxon>Spermatophyta</taxon>
        <taxon>Magnoliopsida</taxon>
        <taxon>Liliopsida</taxon>
        <taxon>Araceae</taxon>
        <taxon>Aroideae</taxon>
        <taxon>Colocasieae</taxon>
        <taxon>Colocasia</taxon>
    </lineage>
</organism>
<keyword evidence="1" id="KW-0472">Membrane</keyword>